<gene>
    <name evidence="3" type="ORF">DFH08DRAFT_827748</name>
</gene>
<dbReference type="Proteomes" id="UP001218218">
    <property type="component" value="Unassembled WGS sequence"/>
</dbReference>
<keyword evidence="4" id="KW-1185">Reference proteome</keyword>
<proteinExistence type="predicted"/>
<comment type="caution">
    <text evidence="3">The sequence shown here is derived from an EMBL/GenBank/DDBJ whole genome shotgun (WGS) entry which is preliminary data.</text>
</comment>
<accession>A0AAD6YXG0</accession>
<organism evidence="3 4">
    <name type="scientific">Mycena albidolilacea</name>
    <dbReference type="NCBI Taxonomy" id="1033008"/>
    <lineage>
        <taxon>Eukaryota</taxon>
        <taxon>Fungi</taxon>
        <taxon>Dikarya</taxon>
        <taxon>Basidiomycota</taxon>
        <taxon>Agaricomycotina</taxon>
        <taxon>Agaricomycetes</taxon>
        <taxon>Agaricomycetidae</taxon>
        <taxon>Agaricales</taxon>
        <taxon>Marasmiineae</taxon>
        <taxon>Mycenaceae</taxon>
        <taxon>Mycena</taxon>
    </lineage>
</organism>
<reference evidence="3" key="1">
    <citation type="submission" date="2023-03" db="EMBL/GenBank/DDBJ databases">
        <title>Massive genome expansion in bonnet fungi (Mycena s.s.) driven by repeated elements and novel gene families across ecological guilds.</title>
        <authorList>
            <consortium name="Lawrence Berkeley National Laboratory"/>
            <person name="Harder C.B."/>
            <person name="Miyauchi S."/>
            <person name="Viragh M."/>
            <person name="Kuo A."/>
            <person name="Thoen E."/>
            <person name="Andreopoulos B."/>
            <person name="Lu D."/>
            <person name="Skrede I."/>
            <person name="Drula E."/>
            <person name="Henrissat B."/>
            <person name="Morin E."/>
            <person name="Kohler A."/>
            <person name="Barry K."/>
            <person name="LaButti K."/>
            <person name="Morin E."/>
            <person name="Salamov A."/>
            <person name="Lipzen A."/>
            <person name="Mereny Z."/>
            <person name="Hegedus B."/>
            <person name="Baldrian P."/>
            <person name="Stursova M."/>
            <person name="Weitz H."/>
            <person name="Taylor A."/>
            <person name="Grigoriev I.V."/>
            <person name="Nagy L.G."/>
            <person name="Martin F."/>
            <person name="Kauserud H."/>
        </authorList>
    </citation>
    <scope>NUCLEOTIDE SEQUENCE</scope>
    <source>
        <strain evidence="3">CBHHK002</strain>
    </source>
</reference>
<dbReference type="InterPro" id="IPR041457">
    <property type="entry name" value="CxC2_KDZ-assoc"/>
</dbReference>
<feature type="region of interest" description="Disordered" evidence="1">
    <location>
        <begin position="1234"/>
        <end position="1260"/>
    </location>
</feature>
<feature type="region of interest" description="Disordered" evidence="1">
    <location>
        <begin position="103"/>
        <end position="130"/>
    </location>
</feature>
<feature type="domain" description="CxC2-like cysteine cluster KDZ transposase-associated" evidence="2">
    <location>
        <begin position="496"/>
        <end position="601"/>
    </location>
</feature>
<feature type="region of interest" description="Disordered" evidence="1">
    <location>
        <begin position="228"/>
        <end position="263"/>
    </location>
</feature>
<evidence type="ECO:0000313" key="4">
    <source>
        <dbReference type="Proteomes" id="UP001218218"/>
    </source>
</evidence>
<sequence length="1260" mass="142155">MYRSVYTICPPHIAKYLTTAGRLPESPVVPNSNYPPLRYQIHRIPVFLALARLVTHGREAPEIGVVSGINGVRDHLLGGHVGRRQHGQHGRNWAMKAKDGEISHAGRLPSPSGALGKCASSPSNRRPHLLRPPKRAALACEYSEDTSPYAPHWWPESVNILHWEASREEDHLKNDFRRLFPCQPVVHPDRAAQSDNFRHASRLLNTKLGRLYCERCRTRGRSRLLQKKSRPRRLPLSLPRISGPVPPQTATGLSARRPRSTMRRRNIRKAPKIDNEEAETVAADYPDRFDKSQPFVEALPVYSSIACVMASRPPNKDKGRCGGRERPPVPIMHIHQPHFAQVVSVSANGRSVMAPAHTLQTAPNVPSYFEEDFQTNAAVENVDFSYDLGDTALVGEVQELGLDGIILKSRRKVYQNSAEHQDEYLDEFLRLEGRGYANIHSKCGGCGEADPTYRCAQQTCYGPSLYCKTCIVSRHAVLPTHWIQEWNGNFFERRTLKSLGLVIQLGHPLGTGCNNPIKAIVSFTVIDLTGIHNVDVNFCYCDSNIERRQQLMRVCWWPATARDPQTCPMFGVLRLFQILNCLGKVSAHDFLRSLELLTNNDGLEPPRDRRRAFRHIVRQYRMTLMMKRAGRGHDPSGVKGTAQGELALRCWACPQAGRNLPAGWNNINWAEMPEDLRTLSSTTAVVFFVNHGKYTNFLSDHVTEDAISSCSGFQAMFLANRKHVKGLCTMGGQRHYVRVAQHVATQWYWGFAAGLPVQQEFLESNVTVARGDASSGRANTRLVSSPKLSSPAPPSGLPFPILVPLHNWEFTNGVAASTKMMGLGTRAAPLEDLFGFHNWQWLVANRRLLPKWMAENVKEGGVHRDAFEAFDTVLRETAPEMVNSWKKWVHDWESRQHTNGVESPFELKEKAGKRGAPAKWRQDRGRVGGHAEHLHPDGLGDRGNPALDFLKRRTAVVKCIRVFRNLQRTYMSNLRRFISSAQWALWDSETEHNAKEIRLFMPSEISEKSRRVKACAVGLPEVEVDLWVGEACEALHALGQGLRSCTMTNRFCLRHCTSQRMLTRGKGVLRQINLKIHKAKLRYRYSHNALKQLKGDGPWEKELQVLEDSNVQVLNEWALTMEEAEQRKAIHDYEDVAEEGSVAAFGVVALGEGRRTLSWIWYTSRAEDPSEAELVEVDSELLEGLTAYTREQQNREITTCERLTTNWAKICQKGYAYLARETVAGVEVVVLLDDEEEQIGDDGEEGPPDYEDEGDDEILE</sequence>
<dbReference type="EMBL" id="JARIHO010000141">
    <property type="protein sequence ID" value="KAJ7301195.1"/>
    <property type="molecule type" value="Genomic_DNA"/>
</dbReference>
<dbReference type="AlphaFoldDB" id="A0AAD6YXG0"/>
<name>A0AAD6YXG0_9AGAR</name>
<protein>
    <recommendedName>
        <fullName evidence="2">CxC2-like cysteine cluster KDZ transposase-associated domain-containing protein</fullName>
    </recommendedName>
</protein>
<feature type="region of interest" description="Disordered" evidence="1">
    <location>
        <begin position="908"/>
        <end position="939"/>
    </location>
</feature>
<dbReference type="Pfam" id="PF18803">
    <property type="entry name" value="CxC2"/>
    <property type="match status" value="1"/>
</dbReference>
<evidence type="ECO:0000259" key="2">
    <source>
        <dbReference type="Pfam" id="PF18803"/>
    </source>
</evidence>
<evidence type="ECO:0000313" key="3">
    <source>
        <dbReference type="EMBL" id="KAJ7301195.1"/>
    </source>
</evidence>
<evidence type="ECO:0000256" key="1">
    <source>
        <dbReference type="SAM" id="MobiDB-lite"/>
    </source>
</evidence>
<feature type="compositionally biased region" description="Basic and acidic residues" evidence="1">
    <location>
        <begin position="920"/>
        <end position="939"/>
    </location>
</feature>